<name>A0ABQ1QKA5_9ACTN</name>
<keyword evidence="2" id="KW-1133">Transmembrane helix</keyword>
<reference evidence="4" key="1">
    <citation type="journal article" date="2019" name="Int. J. Syst. Evol. Microbiol.">
        <title>The Global Catalogue of Microorganisms (GCM) 10K type strain sequencing project: providing services to taxonomists for standard genome sequencing and annotation.</title>
        <authorList>
            <consortium name="The Broad Institute Genomics Platform"/>
            <consortium name="The Broad Institute Genome Sequencing Center for Infectious Disease"/>
            <person name="Wu L."/>
            <person name="Ma J."/>
        </authorList>
    </citation>
    <scope>NUCLEOTIDE SEQUENCE [LARGE SCALE GENOMIC DNA]</scope>
    <source>
        <strain evidence="4">CCM 7403</strain>
    </source>
</reference>
<keyword evidence="2" id="KW-0472">Membrane</keyword>
<evidence type="ECO:0000256" key="2">
    <source>
        <dbReference type="SAM" id="Phobius"/>
    </source>
</evidence>
<keyword evidence="2" id="KW-0812">Transmembrane</keyword>
<feature type="compositionally biased region" description="Basic and acidic residues" evidence="1">
    <location>
        <begin position="79"/>
        <end position="95"/>
    </location>
</feature>
<feature type="region of interest" description="Disordered" evidence="1">
    <location>
        <begin position="79"/>
        <end position="125"/>
    </location>
</feature>
<protein>
    <submittedName>
        <fullName evidence="3">Uncharacterized protein</fullName>
    </submittedName>
</protein>
<proteinExistence type="predicted"/>
<evidence type="ECO:0000313" key="4">
    <source>
        <dbReference type="Proteomes" id="UP000630594"/>
    </source>
</evidence>
<evidence type="ECO:0000256" key="1">
    <source>
        <dbReference type="SAM" id="MobiDB-lite"/>
    </source>
</evidence>
<gene>
    <name evidence="3" type="ORF">GCM10007231_29740</name>
</gene>
<comment type="caution">
    <text evidence="3">The sequence shown here is derived from an EMBL/GenBank/DDBJ whole genome shotgun (WGS) entry which is preliminary data.</text>
</comment>
<sequence length="125" mass="13815">MGRHPLTLPDVGRRLPAAWDRRTAPRASYRCTVEILWWLAPSVVVTCVAMAWIGWLGRDGRGEVDREVAAARLAKALERERAVPRTPPARERDRSTGIAVRPPREQGGSSASGPGSDERRPRAAR</sequence>
<feature type="compositionally biased region" description="Basic and acidic residues" evidence="1">
    <location>
        <begin position="116"/>
        <end position="125"/>
    </location>
</feature>
<accession>A0ABQ1QKA5</accession>
<feature type="transmembrane region" description="Helical" evidence="2">
    <location>
        <begin position="35"/>
        <end position="56"/>
    </location>
</feature>
<dbReference type="Proteomes" id="UP000630594">
    <property type="component" value="Unassembled WGS sequence"/>
</dbReference>
<dbReference type="EMBL" id="BMCK01000005">
    <property type="protein sequence ID" value="GGD28275.1"/>
    <property type="molecule type" value="Genomic_DNA"/>
</dbReference>
<keyword evidence="4" id="KW-1185">Reference proteome</keyword>
<organism evidence="3 4">
    <name type="scientific">Nocardioides daphniae</name>
    <dbReference type="NCBI Taxonomy" id="402297"/>
    <lineage>
        <taxon>Bacteria</taxon>
        <taxon>Bacillati</taxon>
        <taxon>Actinomycetota</taxon>
        <taxon>Actinomycetes</taxon>
        <taxon>Propionibacteriales</taxon>
        <taxon>Nocardioidaceae</taxon>
        <taxon>Nocardioides</taxon>
    </lineage>
</organism>
<evidence type="ECO:0000313" key="3">
    <source>
        <dbReference type="EMBL" id="GGD28275.1"/>
    </source>
</evidence>